<comment type="cofactor">
    <cofactor evidence="2">
        <name>Mg(2+)</name>
        <dbReference type="ChEBI" id="CHEBI:18420"/>
    </cofactor>
</comment>
<feature type="binding site" evidence="14 15">
    <location>
        <position position="60"/>
    </location>
    <ligand>
        <name>a divalent metal cation</name>
        <dbReference type="ChEBI" id="CHEBI:60240"/>
    </ligand>
</feature>
<evidence type="ECO:0000256" key="2">
    <source>
        <dbReference type="ARBA" id="ARBA00001946"/>
    </source>
</evidence>
<dbReference type="GO" id="GO:0003723">
    <property type="term" value="F:RNA binding"/>
    <property type="evidence" value="ECO:0007669"/>
    <property type="project" value="UniProtKB-UniRule"/>
</dbReference>
<evidence type="ECO:0000256" key="10">
    <source>
        <dbReference type="ARBA" id="ARBA00022723"/>
    </source>
</evidence>
<keyword evidence="8 14" id="KW-0963">Cytoplasm</keyword>
<proteinExistence type="inferred from homology"/>
<feature type="compositionally biased region" description="Low complexity" evidence="17">
    <location>
        <begin position="8"/>
        <end position="18"/>
    </location>
</feature>
<evidence type="ECO:0000256" key="5">
    <source>
        <dbReference type="ARBA" id="ARBA00007383"/>
    </source>
</evidence>
<dbReference type="CDD" id="cd07182">
    <property type="entry name" value="RNase_HII_bacteria_HII_like"/>
    <property type="match status" value="1"/>
</dbReference>
<organism evidence="19 20">
    <name type="scientific">Pandoraea pneumonica</name>
    <dbReference type="NCBI Taxonomy" id="2508299"/>
    <lineage>
        <taxon>Bacteria</taxon>
        <taxon>Pseudomonadati</taxon>
        <taxon>Pseudomonadota</taxon>
        <taxon>Betaproteobacteria</taxon>
        <taxon>Burkholderiales</taxon>
        <taxon>Burkholderiaceae</taxon>
        <taxon>Pandoraea</taxon>
    </lineage>
</organism>
<evidence type="ECO:0000256" key="17">
    <source>
        <dbReference type="SAM" id="MobiDB-lite"/>
    </source>
</evidence>
<evidence type="ECO:0000259" key="18">
    <source>
        <dbReference type="PROSITE" id="PS51975"/>
    </source>
</evidence>
<name>A0A5E4SXI4_9BURK</name>
<comment type="catalytic activity">
    <reaction evidence="1 14 15 16">
        <text>Endonucleolytic cleavage to 5'-phosphomonoester.</text>
        <dbReference type="EC" id="3.1.26.4"/>
    </reaction>
</comment>
<comment type="function">
    <text evidence="3 14 16">Endonuclease that specifically degrades the RNA of RNA-DNA hybrids.</text>
</comment>
<evidence type="ECO:0000256" key="14">
    <source>
        <dbReference type="HAMAP-Rule" id="MF_00052"/>
    </source>
</evidence>
<comment type="subcellular location">
    <subcellularLocation>
        <location evidence="4 14">Cytoplasm</location>
    </subcellularLocation>
</comment>
<evidence type="ECO:0000256" key="8">
    <source>
        <dbReference type="ARBA" id="ARBA00022490"/>
    </source>
</evidence>
<evidence type="ECO:0000256" key="1">
    <source>
        <dbReference type="ARBA" id="ARBA00000077"/>
    </source>
</evidence>
<dbReference type="InterPro" id="IPR012337">
    <property type="entry name" value="RNaseH-like_sf"/>
</dbReference>
<reference evidence="19 20" key="1">
    <citation type="submission" date="2019-08" db="EMBL/GenBank/DDBJ databases">
        <authorList>
            <person name="Peeters C."/>
        </authorList>
    </citation>
    <scope>NUCLEOTIDE SEQUENCE [LARGE SCALE GENOMIC DNA]</scope>
    <source>
        <strain evidence="19 20">LMG 31114</strain>
    </source>
</reference>
<evidence type="ECO:0000256" key="13">
    <source>
        <dbReference type="ARBA" id="ARBA00023211"/>
    </source>
</evidence>
<dbReference type="GO" id="GO:0030145">
    <property type="term" value="F:manganese ion binding"/>
    <property type="evidence" value="ECO:0007669"/>
    <property type="project" value="UniProtKB-UniRule"/>
</dbReference>
<dbReference type="InterPro" id="IPR036397">
    <property type="entry name" value="RNaseH_sf"/>
</dbReference>
<comment type="cofactor">
    <cofactor evidence="14 15">
        <name>Mn(2+)</name>
        <dbReference type="ChEBI" id="CHEBI:29035"/>
    </cofactor>
    <cofactor evidence="14 15">
        <name>Mg(2+)</name>
        <dbReference type="ChEBI" id="CHEBI:18420"/>
    </cofactor>
    <text evidence="14 15">Manganese or magnesium. Binds 1 divalent metal ion per monomer in the absence of substrate. May bind a second metal ion after substrate binding.</text>
</comment>
<dbReference type="PROSITE" id="PS51975">
    <property type="entry name" value="RNASE_H_2"/>
    <property type="match status" value="1"/>
</dbReference>
<protein>
    <recommendedName>
        <fullName evidence="7 14">Ribonuclease HII</fullName>
        <shortName evidence="14">RNase HII</shortName>
        <ecNumber evidence="6 14">3.1.26.4</ecNumber>
    </recommendedName>
</protein>
<keyword evidence="20" id="KW-1185">Reference proteome</keyword>
<dbReference type="InterPro" id="IPR001352">
    <property type="entry name" value="RNase_HII/HIII"/>
</dbReference>
<evidence type="ECO:0000256" key="3">
    <source>
        <dbReference type="ARBA" id="ARBA00004065"/>
    </source>
</evidence>
<dbReference type="GO" id="GO:0005737">
    <property type="term" value="C:cytoplasm"/>
    <property type="evidence" value="ECO:0007669"/>
    <property type="project" value="UniProtKB-SubCell"/>
</dbReference>
<evidence type="ECO:0000256" key="16">
    <source>
        <dbReference type="RuleBase" id="RU003515"/>
    </source>
</evidence>
<dbReference type="OrthoDB" id="9803420at2"/>
<dbReference type="Pfam" id="PF01351">
    <property type="entry name" value="RNase_HII"/>
    <property type="match status" value="1"/>
</dbReference>
<dbReference type="AlphaFoldDB" id="A0A5E4SXI4"/>
<keyword evidence="9 14" id="KW-0540">Nuclease</keyword>
<dbReference type="FunFam" id="3.30.420.10:FF:000006">
    <property type="entry name" value="Ribonuclease HII"/>
    <property type="match status" value="1"/>
</dbReference>
<dbReference type="GO" id="GO:0043137">
    <property type="term" value="P:DNA replication, removal of RNA primer"/>
    <property type="evidence" value="ECO:0007669"/>
    <property type="project" value="TreeGrafter"/>
</dbReference>
<dbReference type="SUPFAM" id="SSF53098">
    <property type="entry name" value="Ribonuclease H-like"/>
    <property type="match status" value="1"/>
</dbReference>
<feature type="domain" description="RNase H type-2" evidence="18">
    <location>
        <begin position="54"/>
        <end position="243"/>
    </location>
</feature>
<dbReference type="InterPro" id="IPR022898">
    <property type="entry name" value="RNase_HII"/>
</dbReference>
<dbReference type="NCBIfam" id="NF000596">
    <property type="entry name" value="PRK00015.1-4"/>
    <property type="match status" value="1"/>
</dbReference>
<dbReference type="EMBL" id="CABPSK010000001">
    <property type="protein sequence ID" value="VVD80265.1"/>
    <property type="molecule type" value="Genomic_DNA"/>
</dbReference>
<evidence type="ECO:0000256" key="7">
    <source>
        <dbReference type="ARBA" id="ARBA00019179"/>
    </source>
</evidence>
<dbReference type="NCBIfam" id="NF000595">
    <property type="entry name" value="PRK00015.1-3"/>
    <property type="match status" value="1"/>
</dbReference>
<feature type="binding site" evidence="14 15">
    <location>
        <position position="152"/>
    </location>
    <ligand>
        <name>a divalent metal cation</name>
        <dbReference type="ChEBI" id="CHEBI:60240"/>
    </ligand>
</feature>
<evidence type="ECO:0000256" key="12">
    <source>
        <dbReference type="ARBA" id="ARBA00022801"/>
    </source>
</evidence>
<dbReference type="Proteomes" id="UP000366945">
    <property type="component" value="Unassembled WGS sequence"/>
</dbReference>
<evidence type="ECO:0000256" key="15">
    <source>
        <dbReference type="PROSITE-ProRule" id="PRU01319"/>
    </source>
</evidence>
<dbReference type="GO" id="GO:0004523">
    <property type="term" value="F:RNA-DNA hybrid ribonuclease activity"/>
    <property type="evidence" value="ECO:0007669"/>
    <property type="project" value="UniProtKB-UniRule"/>
</dbReference>
<evidence type="ECO:0000256" key="11">
    <source>
        <dbReference type="ARBA" id="ARBA00022759"/>
    </source>
</evidence>
<dbReference type="GO" id="GO:0032299">
    <property type="term" value="C:ribonuclease H2 complex"/>
    <property type="evidence" value="ECO:0007669"/>
    <property type="project" value="TreeGrafter"/>
</dbReference>
<dbReference type="PANTHER" id="PTHR10954">
    <property type="entry name" value="RIBONUCLEASE H2 SUBUNIT A"/>
    <property type="match status" value="1"/>
</dbReference>
<accession>A0A5E4SXI4</accession>
<dbReference type="GO" id="GO:0006298">
    <property type="term" value="P:mismatch repair"/>
    <property type="evidence" value="ECO:0007669"/>
    <property type="project" value="TreeGrafter"/>
</dbReference>
<feature type="region of interest" description="Disordered" evidence="17">
    <location>
        <begin position="1"/>
        <end position="37"/>
    </location>
</feature>
<dbReference type="InterPro" id="IPR024567">
    <property type="entry name" value="RNase_HII/HIII_dom"/>
</dbReference>
<keyword evidence="11 14" id="KW-0255">Endonuclease</keyword>
<sequence length="253" mass="27060">MSEDVARTGRTSRGATRGQGVGDVPSSVAKPRTRASKAPVPQMAFDLFADAAEDLTCGVDEVGRGPLAGPVVTAAVILDPSRPIKGLADSKKLTAKRREALYDEIIECALAYHIAEASVAEIDSLNILHATMLAMQRAVNGLPRVPTLALIDGNRCPVLPMRSEAIIKGDDKVPAISAASILAKVTRDRQLVALHEEFPQYGFDVHAGYGTPRHLEALRTHGPSPHHRQSFAPVREAFALFGTLTVSRMARSS</sequence>
<evidence type="ECO:0000256" key="4">
    <source>
        <dbReference type="ARBA" id="ARBA00004496"/>
    </source>
</evidence>
<keyword evidence="13 14" id="KW-0464">Manganese</keyword>
<dbReference type="Gene3D" id="3.30.420.10">
    <property type="entry name" value="Ribonuclease H-like superfamily/Ribonuclease H"/>
    <property type="match status" value="1"/>
</dbReference>
<evidence type="ECO:0000313" key="19">
    <source>
        <dbReference type="EMBL" id="VVD80265.1"/>
    </source>
</evidence>
<dbReference type="HAMAP" id="MF_00052_B">
    <property type="entry name" value="RNase_HII_B"/>
    <property type="match status" value="1"/>
</dbReference>
<evidence type="ECO:0000313" key="20">
    <source>
        <dbReference type="Proteomes" id="UP000366945"/>
    </source>
</evidence>
<gene>
    <name evidence="14 19" type="primary">rnhB</name>
    <name evidence="19" type="ORF">PPN31114_01092</name>
</gene>
<feature type="binding site" evidence="14 15">
    <location>
        <position position="61"/>
    </location>
    <ligand>
        <name>a divalent metal cation</name>
        <dbReference type="ChEBI" id="CHEBI:60240"/>
    </ligand>
</feature>
<evidence type="ECO:0000256" key="6">
    <source>
        <dbReference type="ARBA" id="ARBA00012180"/>
    </source>
</evidence>
<comment type="similarity">
    <text evidence="5 14 16">Belongs to the RNase HII family.</text>
</comment>
<evidence type="ECO:0000256" key="9">
    <source>
        <dbReference type="ARBA" id="ARBA00022722"/>
    </source>
</evidence>
<dbReference type="PANTHER" id="PTHR10954:SF18">
    <property type="entry name" value="RIBONUCLEASE HII"/>
    <property type="match status" value="1"/>
</dbReference>
<dbReference type="EC" id="3.1.26.4" evidence="6 14"/>
<keyword evidence="10 14" id="KW-0479">Metal-binding</keyword>
<keyword evidence="12 14" id="KW-0378">Hydrolase</keyword>